<evidence type="ECO:0000313" key="3">
    <source>
        <dbReference type="EMBL" id="ROH91783.1"/>
    </source>
</evidence>
<dbReference type="AlphaFoldDB" id="A0A3N0VG78"/>
<protein>
    <submittedName>
        <fullName evidence="3">DUF3014 domain-containing protein</fullName>
    </submittedName>
</protein>
<proteinExistence type="predicted"/>
<accession>A0A3N0VG78</accession>
<gene>
    <name evidence="3" type="ORF">ED208_05200</name>
</gene>
<dbReference type="InterPro" id="IPR021382">
    <property type="entry name" value="DUF3014"/>
</dbReference>
<feature type="region of interest" description="Disordered" evidence="1">
    <location>
        <begin position="34"/>
        <end position="74"/>
    </location>
</feature>
<feature type="compositionally biased region" description="Pro residues" evidence="1">
    <location>
        <begin position="40"/>
        <end position="50"/>
    </location>
</feature>
<dbReference type="Proteomes" id="UP000282106">
    <property type="component" value="Unassembled WGS sequence"/>
</dbReference>
<name>A0A3N0VG78_9GAMM</name>
<evidence type="ECO:0000256" key="1">
    <source>
        <dbReference type="SAM" id="MobiDB-lite"/>
    </source>
</evidence>
<reference evidence="3 4" key="1">
    <citation type="submission" date="2018-10" db="EMBL/GenBank/DDBJ databases">
        <authorList>
            <person name="Chen W.-M."/>
        </authorList>
    </citation>
    <scope>NUCLEOTIDE SEQUENCE [LARGE SCALE GENOMIC DNA]</scope>
    <source>
        <strain evidence="3 4">THS-13</strain>
    </source>
</reference>
<keyword evidence="2" id="KW-1133">Transmembrane helix</keyword>
<dbReference type="Pfam" id="PF11219">
    <property type="entry name" value="DUF3014"/>
    <property type="match status" value="1"/>
</dbReference>
<dbReference type="EMBL" id="RJVO01000002">
    <property type="protein sequence ID" value="ROH91783.1"/>
    <property type="molecule type" value="Genomic_DNA"/>
</dbReference>
<dbReference type="RefSeq" id="WP_123210827.1">
    <property type="nucleotide sequence ID" value="NZ_RJVO01000002.1"/>
</dbReference>
<sequence length="268" mass="29221">MNEKQWFAWLLALTVGAGAAVYYFLLREPAPTPVASAPPVEAPPAEPAPAPVSTEPQYPLPPASSEQAEAPLPGLGDSDGEFIDALGALLGSANAQRLLVPEHLIRRLVVAVDNLPRERVGLREWPVKTTPGALVVVEQDGDTVLADDNGARYTLAVTVLKAVDVDALVRLYRHYYPLFQAAYRELGYPQGHFNDRLVQVIDHLLAAPVPAAPIRLQRPKYFYEFADPALEALSFGQKLMIRLGPANRAVVEDWLRALRRRVTGAAAP</sequence>
<evidence type="ECO:0000256" key="2">
    <source>
        <dbReference type="SAM" id="Phobius"/>
    </source>
</evidence>
<evidence type="ECO:0000313" key="4">
    <source>
        <dbReference type="Proteomes" id="UP000282106"/>
    </source>
</evidence>
<keyword evidence="2" id="KW-0472">Membrane</keyword>
<dbReference type="InParanoid" id="A0A3N0VG78"/>
<keyword evidence="4" id="KW-1185">Reference proteome</keyword>
<keyword evidence="2" id="KW-0812">Transmembrane</keyword>
<comment type="caution">
    <text evidence="3">The sequence shown here is derived from an EMBL/GenBank/DDBJ whole genome shotgun (WGS) entry which is preliminary data.</text>
</comment>
<organism evidence="3 4">
    <name type="scientific">Stagnimonas aquatica</name>
    <dbReference type="NCBI Taxonomy" id="2689987"/>
    <lineage>
        <taxon>Bacteria</taxon>
        <taxon>Pseudomonadati</taxon>
        <taxon>Pseudomonadota</taxon>
        <taxon>Gammaproteobacteria</taxon>
        <taxon>Nevskiales</taxon>
        <taxon>Nevskiaceae</taxon>
        <taxon>Stagnimonas</taxon>
    </lineage>
</organism>
<feature type="transmembrane region" description="Helical" evidence="2">
    <location>
        <begin position="6"/>
        <end position="26"/>
    </location>
</feature>